<dbReference type="Proteomes" id="UP001208570">
    <property type="component" value="Unassembled WGS sequence"/>
</dbReference>
<keyword evidence="2" id="KW-1185">Reference proteome</keyword>
<dbReference type="AlphaFoldDB" id="A0AAD9N553"/>
<reference evidence="1" key="1">
    <citation type="journal article" date="2023" name="Mol. Biol. Evol.">
        <title>Third-Generation Sequencing Reveals the Adaptive Role of the Epigenome in Three Deep-Sea Polychaetes.</title>
        <authorList>
            <person name="Perez M."/>
            <person name="Aroh O."/>
            <person name="Sun Y."/>
            <person name="Lan Y."/>
            <person name="Juniper S.K."/>
            <person name="Young C.R."/>
            <person name="Angers B."/>
            <person name="Qian P.Y."/>
        </authorList>
    </citation>
    <scope>NUCLEOTIDE SEQUENCE</scope>
    <source>
        <strain evidence="1">P08H-3</strain>
    </source>
</reference>
<comment type="caution">
    <text evidence="1">The sequence shown here is derived from an EMBL/GenBank/DDBJ whole genome shotgun (WGS) entry which is preliminary data.</text>
</comment>
<sequence length="150" mass="16277">SHNINKFYVSIPEVDECPVYQDPSGAGVTDLAFVASFPDFGDYMIPTTKDLSDVDDDDFVSGVASLCSCHLTQDAPVTTTHSGMQDSWSVHNSIFSHPPTPDHSASYMRISIGKLIESRTEVLGALDGNSDVRVSVFSIINLLIRAINIL</sequence>
<organism evidence="1 2">
    <name type="scientific">Paralvinella palmiformis</name>
    <dbReference type="NCBI Taxonomy" id="53620"/>
    <lineage>
        <taxon>Eukaryota</taxon>
        <taxon>Metazoa</taxon>
        <taxon>Spiralia</taxon>
        <taxon>Lophotrochozoa</taxon>
        <taxon>Annelida</taxon>
        <taxon>Polychaeta</taxon>
        <taxon>Sedentaria</taxon>
        <taxon>Canalipalpata</taxon>
        <taxon>Terebellida</taxon>
        <taxon>Terebelliformia</taxon>
        <taxon>Alvinellidae</taxon>
        <taxon>Paralvinella</taxon>
    </lineage>
</organism>
<evidence type="ECO:0000313" key="2">
    <source>
        <dbReference type="Proteomes" id="UP001208570"/>
    </source>
</evidence>
<gene>
    <name evidence="1" type="ORF">LSH36_230g01002</name>
</gene>
<dbReference type="InterPro" id="IPR057662">
    <property type="entry name" value="CEP192_Aurora-A_bind"/>
</dbReference>
<proteinExistence type="predicted"/>
<protein>
    <submittedName>
        <fullName evidence="1">Uncharacterized protein</fullName>
    </submittedName>
</protein>
<dbReference type="EMBL" id="JAODUP010000230">
    <property type="protein sequence ID" value="KAK2155813.1"/>
    <property type="molecule type" value="Genomic_DNA"/>
</dbReference>
<evidence type="ECO:0000313" key="1">
    <source>
        <dbReference type="EMBL" id="KAK2155813.1"/>
    </source>
</evidence>
<dbReference type="Pfam" id="PF25763">
    <property type="entry name" value="Aurora-A_bind_CEP192"/>
    <property type="match status" value="1"/>
</dbReference>
<name>A0AAD9N553_9ANNE</name>
<accession>A0AAD9N553</accession>
<feature type="non-terminal residue" evidence="1">
    <location>
        <position position="1"/>
    </location>
</feature>